<feature type="transmembrane region" description="Helical" evidence="5">
    <location>
        <begin position="145"/>
        <end position="162"/>
    </location>
</feature>
<feature type="transmembrane region" description="Helical" evidence="5">
    <location>
        <begin position="119"/>
        <end position="139"/>
    </location>
</feature>
<feature type="transmembrane region" description="Helical" evidence="5">
    <location>
        <begin position="174"/>
        <end position="194"/>
    </location>
</feature>
<evidence type="ECO:0000313" key="7">
    <source>
        <dbReference type="EMBL" id="KKN12093.1"/>
    </source>
</evidence>
<comment type="subcellular location">
    <subcellularLocation>
        <location evidence="1">Membrane</location>
        <topology evidence="1">Multi-pass membrane protein</topology>
    </subcellularLocation>
</comment>
<feature type="transmembrane region" description="Helical" evidence="5">
    <location>
        <begin position="398"/>
        <end position="418"/>
    </location>
</feature>
<feature type="transmembrane region" description="Helical" evidence="5">
    <location>
        <begin position="214"/>
        <end position="230"/>
    </location>
</feature>
<evidence type="ECO:0000256" key="2">
    <source>
        <dbReference type="ARBA" id="ARBA00022692"/>
    </source>
</evidence>
<protein>
    <recommendedName>
        <fullName evidence="6">O-antigen ligase-related domain-containing protein</fullName>
    </recommendedName>
</protein>
<organism evidence="7">
    <name type="scientific">marine sediment metagenome</name>
    <dbReference type="NCBI Taxonomy" id="412755"/>
    <lineage>
        <taxon>unclassified sequences</taxon>
        <taxon>metagenomes</taxon>
        <taxon>ecological metagenomes</taxon>
    </lineage>
</organism>
<dbReference type="InterPro" id="IPR007016">
    <property type="entry name" value="O-antigen_ligase-rel_domated"/>
</dbReference>
<evidence type="ECO:0000256" key="3">
    <source>
        <dbReference type="ARBA" id="ARBA00022989"/>
    </source>
</evidence>
<proteinExistence type="predicted"/>
<gene>
    <name evidence="7" type="ORF">LCGC14_1019880</name>
</gene>
<keyword evidence="2 5" id="KW-0812">Transmembrane</keyword>
<dbReference type="EMBL" id="LAZR01004067">
    <property type="protein sequence ID" value="KKN12093.1"/>
    <property type="molecule type" value="Genomic_DNA"/>
</dbReference>
<sequence length="450" mass="50497">MRINWQDPKLGSIIAVLAVIIIAIFLGKTITGYSYKVAIALALSSLIFFVTLLNTDAGLAILIFSMLLSPEIILGQVPGRDIIIRFDDLLLMVITLAWLAKVAMNKGLVLFIKTPLNKAIGFYILVCLVSTLRGIVLGFVIPEKGLFYILRYIEYFLLYILVANHIHSRKQIKFFLTVFFITCAIVSVYGIIQIPQGIRVSAPFEGEVGEPNTFGGYLLLISCLATGLLLRNIPHGRRLALVGLVALIFFPFLYTLSRASYVAIIFSFLAFVIMSKKKLVLITMMTAIALLIILIRPEAIVSRVEYTFQEKESRLARIGDIYLDQSSSARIFGWRDSFEAWKKNPILGRGIAGHGFIDGEYIRTLPEIGAIGFLALLWLLWSIFKHSFSVYKKMDDELYKGLTLGFIAGFIGLTIHALTANTFIILRIMEPFWFITAIIMMLPTLKEESL</sequence>
<feature type="transmembrane region" description="Helical" evidence="5">
    <location>
        <begin position="89"/>
        <end position="112"/>
    </location>
</feature>
<dbReference type="Pfam" id="PF04932">
    <property type="entry name" value="Wzy_C"/>
    <property type="match status" value="1"/>
</dbReference>
<evidence type="ECO:0000256" key="5">
    <source>
        <dbReference type="SAM" id="Phobius"/>
    </source>
</evidence>
<dbReference type="PANTHER" id="PTHR37422:SF13">
    <property type="entry name" value="LIPOPOLYSACCHARIDE BIOSYNTHESIS PROTEIN PA4999-RELATED"/>
    <property type="match status" value="1"/>
</dbReference>
<feature type="transmembrane region" description="Helical" evidence="5">
    <location>
        <begin position="237"/>
        <end position="253"/>
    </location>
</feature>
<comment type="caution">
    <text evidence="7">The sequence shown here is derived from an EMBL/GenBank/DDBJ whole genome shotgun (WGS) entry which is preliminary data.</text>
</comment>
<reference evidence="7" key="1">
    <citation type="journal article" date="2015" name="Nature">
        <title>Complex archaea that bridge the gap between prokaryotes and eukaryotes.</title>
        <authorList>
            <person name="Spang A."/>
            <person name="Saw J.H."/>
            <person name="Jorgensen S.L."/>
            <person name="Zaremba-Niedzwiedzka K."/>
            <person name="Martijn J."/>
            <person name="Lind A.E."/>
            <person name="van Eijk R."/>
            <person name="Schleper C."/>
            <person name="Guy L."/>
            <person name="Ettema T.J."/>
        </authorList>
    </citation>
    <scope>NUCLEOTIDE SEQUENCE</scope>
</reference>
<keyword evidence="4 5" id="KW-0472">Membrane</keyword>
<feature type="non-terminal residue" evidence="7">
    <location>
        <position position="1"/>
    </location>
</feature>
<feature type="transmembrane region" description="Helical" evidence="5">
    <location>
        <begin position="10"/>
        <end position="27"/>
    </location>
</feature>
<feature type="transmembrane region" description="Helical" evidence="5">
    <location>
        <begin position="368"/>
        <end position="386"/>
    </location>
</feature>
<evidence type="ECO:0000256" key="4">
    <source>
        <dbReference type="ARBA" id="ARBA00023136"/>
    </source>
</evidence>
<name>A0A0F9R3N2_9ZZZZ</name>
<evidence type="ECO:0000259" key="6">
    <source>
        <dbReference type="Pfam" id="PF04932"/>
    </source>
</evidence>
<feature type="domain" description="O-antigen ligase-related" evidence="6">
    <location>
        <begin position="244"/>
        <end position="356"/>
    </location>
</feature>
<dbReference type="PANTHER" id="PTHR37422">
    <property type="entry name" value="TEICHURONIC ACID BIOSYNTHESIS PROTEIN TUAE"/>
    <property type="match status" value="1"/>
</dbReference>
<accession>A0A0F9R3N2</accession>
<dbReference type="GO" id="GO:0016020">
    <property type="term" value="C:membrane"/>
    <property type="evidence" value="ECO:0007669"/>
    <property type="project" value="UniProtKB-SubCell"/>
</dbReference>
<dbReference type="AlphaFoldDB" id="A0A0F9R3N2"/>
<dbReference type="InterPro" id="IPR051533">
    <property type="entry name" value="WaaL-like"/>
</dbReference>
<evidence type="ECO:0000256" key="1">
    <source>
        <dbReference type="ARBA" id="ARBA00004141"/>
    </source>
</evidence>
<feature type="transmembrane region" description="Helical" evidence="5">
    <location>
        <begin position="279"/>
        <end position="296"/>
    </location>
</feature>
<keyword evidence="3 5" id="KW-1133">Transmembrane helix</keyword>